<dbReference type="PROSITE" id="PS50937">
    <property type="entry name" value="HTH_MERR_2"/>
    <property type="match status" value="1"/>
</dbReference>
<dbReference type="Pfam" id="PF13411">
    <property type="entry name" value="MerR_1"/>
    <property type="match status" value="1"/>
</dbReference>
<dbReference type="EMBL" id="JBBMFD010000015">
    <property type="protein sequence ID" value="MEQ2440978.1"/>
    <property type="molecule type" value="Genomic_DNA"/>
</dbReference>
<keyword evidence="2" id="KW-0175">Coiled coil</keyword>
<dbReference type="PANTHER" id="PTHR30204:SF83">
    <property type="entry name" value="TRANSCRIPTIONAL REGULATOR, MERR FAMILY"/>
    <property type="match status" value="1"/>
</dbReference>
<name>A0ABV1E0Y7_9FIRM</name>
<dbReference type="RefSeq" id="WP_349219810.1">
    <property type="nucleotide sequence ID" value="NZ_JBBMFD010000015.1"/>
</dbReference>
<feature type="coiled-coil region" evidence="2">
    <location>
        <begin position="83"/>
        <end position="110"/>
    </location>
</feature>
<dbReference type="Proteomes" id="UP001489509">
    <property type="component" value="Unassembled WGS sequence"/>
</dbReference>
<keyword evidence="5" id="KW-1185">Reference proteome</keyword>
<proteinExistence type="predicted"/>
<dbReference type="InterPro" id="IPR000551">
    <property type="entry name" value="MerR-type_HTH_dom"/>
</dbReference>
<dbReference type="SMART" id="SM00422">
    <property type="entry name" value="HTH_MERR"/>
    <property type="match status" value="1"/>
</dbReference>
<organism evidence="4 5">
    <name type="scientific">Solibaculum intestinale</name>
    <dbReference type="NCBI Taxonomy" id="3133165"/>
    <lineage>
        <taxon>Bacteria</taxon>
        <taxon>Bacillati</taxon>
        <taxon>Bacillota</taxon>
        <taxon>Clostridia</taxon>
        <taxon>Eubacteriales</taxon>
        <taxon>Oscillospiraceae</taxon>
        <taxon>Solibaculum</taxon>
    </lineage>
</organism>
<dbReference type="PANTHER" id="PTHR30204">
    <property type="entry name" value="REDOX-CYCLING DRUG-SENSING TRANSCRIPTIONAL ACTIVATOR SOXR"/>
    <property type="match status" value="1"/>
</dbReference>
<dbReference type="CDD" id="cd01109">
    <property type="entry name" value="HTH_YyaN"/>
    <property type="match status" value="1"/>
</dbReference>
<dbReference type="PRINTS" id="PR00040">
    <property type="entry name" value="HTHMERR"/>
</dbReference>
<evidence type="ECO:0000256" key="2">
    <source>
        <dbReference type="SAM" id="Coils"/>
    </source>
</evidence>
<sequence length="167" mass="19391">MYYTVGEIAKEIGLSPHTLRFYSKEGLLPFVERSESGVRMFKESDFEWLFLIECLKKTGMPIKDIKAFIDLGMQGDHTIGQRLELFRKQKERVEEQIAELQAQLDVIKYKCWYYETAENAGTCAVHDTLAEEEIPQEIRYIREKSKRMHRLDGTHAVKPSGVKTQSA</sequence>
<dbReference type="InterPro" id="IPR047057">
    <property type="entry name" value="MerR_fam"/>
</dbReference>
<protein>
    <submittedName>
        <fullName evidence="4">MerR family transcriptional regulator</fullName>
    </submittedName>
</protein>
<comment type="caution">
    <text evidence="4">The sequence shown here is derived from an EMBL/GenBank/DDBJ whole genome shotgun (WGS) entry which is preliminary data.</text>
</comment>
<reference evidence="4 5" key="1">
    <citation type="submission" date="2024-03" db="EMBL/GenBank/DDBJ databases">
        <title>Human intestinal bacterial collection.</title>
        <authorList>
            <person name="Pauvert C."/>
            <person name="Hitch T.C.A."/>
            <person name="Clavel T."/>
        </authorList>
    </citation>
    <scope>NUCLEOTIDE SEQUENCE [LARGE SCALE GENOMIC DNA]</scope>
    <source>
        <strain evidence="4 5">CLA-JM-H44</strain>
    </source>
</reference>
<dbReference type="SUPFAM" id="SSF46955">
    <property type="entry name" value="Putative DNA-binding domain"/>
    <property type="match status" value="1"/>
</dbReference>
<evidence type="ECO:0000259" key="3">
    <source>
        <dbReference type="PROSITE" id="PS50937"/>
    </source>
</evidence>
<dbReference type="Gene3D" id="1.10.1660.10">
    <property type="match status" value="1"/>
</dbReference>
<gene>
    <name evidence="4" type="ORF">WMO26_09085</name>
</gene>
<evidence type="ECO:0000313" key="4">
    <source>
        <dbReference type="EMBL" id="MEQ2440978.1"/>
    </source>
</evidence>
<evidence type="ECO:0000313" key="5">
    <source>
        <dbReference type="Proteomes" id="UP001489509"/>
    </source>
</evidence>
<feature type="domain" description="HTH merR-type" evidence="3">
    <location>
        <begin position="2"/>
        <end position="71"/>
    </location>
</feature>
<keyword evidence="1" id="KW-0238">DNA-binding</keyword>
<dbReference type="InterPro" id="IPR009061">
    <property type="entry name" value="DNA-bd_dom_put_sf"/>
</dbReference>
<accession>A0ABV1E0Y7</accession>
<evidence type="ECO:0000256" key="1">
    <source>
        <dbReference type="ARBA" id="ARBA00023125"/>
    </source>
</evidence>